<dbReference type="InterPro" id="IPR053959">
    <property type="entry name" value="YvlB/LiaX_N"/>
</dbReference>
<dbReference type="Pfam" id="PF13349">
    <property type="entry name" value="DUF4097"/>
    <property type="match status" value="1"/>
</dbReference>
<dbReference type="Proteomes" id="UP000460949">
    <property type="component" value="Unassembled WGS sequence"/>
</dbReference>
<dbReference type="InterPro" id="IPR025164">
    <property type="entry name" value="Toastrack_DUF4097"/>
</dbReference>
<dbReference type="Pfam" id="PF22746">
    <property type="entry name" value="SHOCT-like_DUF2089-C"/>
    <property type="match status" value="1"/>
</dbReference>
<dbReference type="RefSeq" id="WP_160838297.1">
    <property type="nucleotide sequence ID" value="NZ_WMET01000003.1"/>
</dbReference>
<protein>
    <submittedName>
        <fullName evidence="3">DUF4097 family beta strand repeat protein</fullName>
    </submittedName>
</protein>
<accession>A0A845E5T4</accession>
<dbReference type="EMBL" id="WMET01000003">
    <property type="protein sequence ID" value="MYL21004.1"/>
    <property type="molecule type" value="Genomic_DNA"/>
</dbReference>
<dbReference type="AlphaFoldDB" id="A0A845E5T4"/>
<evidence type="ECO:0000259" key="2">
    <source>
        <dbReference type="Pfam" id="PF22746"/>
    </source>
</evidence>
<gene>
    <name evidence="3" type="ORF">GLW04_13955</name>
</gene>
<organism evidence="3 4">
    <name type="scientific">Halobacillus litoralis</name>
    <dbReference type="NCBI Taxonomy" id="45668"/>
    <lineage>
        <taxon>Bacteria</taxon>
        <taxon>Bacillati</taxon>
        <taxon>Bacillota</taxon>
        <taxon>Bacilli</taxon>
        <taxon>Bacillales</taxon>
        <taxon>Bacillaceae</taxon>
        <taxon>Halobacillus</taxon>
    </lineage>
</organism>
<feature type="domain" description="DUF4097" evidence="1">
    <location>
        <begin position="145"/>
        <end position="304"/>
    </location>
</feature>
<proteinExistence type="predicted"/>
<evidence type="ECO:0000313" key="3">
    <source>
        <dbReference type="EMBL" id="MYL21004.1"/>
    </source>
</evidence>
<reference evidence="3 4" key="1">
    <citation type="submission" date="2019-11" db="EMBL/GenBank/DDBJ databases">
        <title>Genome sequences of 17 halophilic strains isolated from different environments.</title>
        <authorList>
            <person name="Furrow R.E."/>
        </authorList>
    </citation>
    <scope>NUCLEOTIDE SEQUENCE [LARGE SCALE GENOMIC DNA]</scope>
    <source>
        <strain evidence="3 4">22511_23_Filter</strain>
    </source>
</reference>
<name>A0A845E5T4_9BACI</name>
<sequence>MPVNEERMKILEMIEKGTINAEEGAKLLSALEHEGDEQQEKKKYGIMNFLDDAVDKIKNADFDLAFGESVEIEEESFLDAEELKEVDLMIANGSLNVYTWEENQARASSRVKVYQAGTEEEARERFNGDVQFDIKYGLLRLASPSKKIKMHTDLYLPKRFYEFMKAQLQNGSIHAEGLEAQHFHLKTSNGPVKGSRLKGGSCKIHTANGPIKLEEGEFEQVEADTINGPVTLEGTFGKVDGSSVSGGISVNHKGSTAHTAFLKTTAGTIEVSLPVKRKIDGILKTKFGSLQCGLDNYKILKDQKDVMNKSLEFEAYEQFEDVYHIEAETKTGSVKIQPPVQL</sequence>
<feature type="domain" description="YvlB/LiaX N-terminal" evidence="2">
    <location>
        <begin position="5"/>
        <end position="35"/>
    </location>
</feature>
<evidence type="ECO:0000259" key="1">
    <source>
        <dbReference type="Pfam" id="PF13349"/>
    </source>
</evidence>
<comment type="caution">
    <text evidence="3">The sequence shown here is derived from an EMBL/GenBank/DDBJ whole genome shotgun (WGS) entry which is preliminary data.</text>
</comment>
<evidence type="ECO:0000313" key="4">
    <source>
        <dbReference type="Proteomes" id="UP000460949"/>
    </source>
</evidence>